<dbReference type="PANTHER" id="PTHR24305">
    <property type="entry name" value="CYTOCHROME P450"/>
    <property type="match status" value="1"/>
</dbReference>
<evidence type="ECO:0000256" key="5">
    <source>
        <dbReference type="ARBA" id="ARBA00022723"/>
    </source>
</evidence>
<evidence type="ECO:0000313" key="11">
    <source>
        <dbReference type="EMBL" id="BED43038.1"/>
    </source>
</evidence>
<gene>
    <name evidence="11" type="primary">CYP6143A4</name>
</gene>
<dbReference type="InterPro" id="IPR036396">
    <property type="entry name" value="Cyt_P450_sf"/>
</dbReference>
<feature type="signal peptide" evidence="10">
    <location>
        <begin position="1"/>
        <end position="15"/>
    </location>
</feature>
<evidence type="ECO:0000256" key="8">
    <source>
        <dbReference type="ARBA" id="ARBA00023033"/>
    </source>
</evidence>
<keyword evidence="10" id="KW-0732">Signal</keyword>
<reference evidence="11" key="1">
    <citation type="submission" date="2023-03" db="EMBL/GenBank/DDBJ databases">
        <title>cytochrome P450 monooxygenase from Trametes versicolor.</title>
        <authorList>
            <person name="Ichinose H."/>
        </authorList>
    </citation>
    <scope>NUCLEOTIDE SEQUENCE</scope>
    <source>
        <strain evidence="11">NBRC 30340</strain>
    </source>
</reference>
<evidence type="ECO:0000256" key="7">
    <source>
        <dbReference type="ARBA" id="ARBA00023004"/>
    </source>
</evidence>
<proteinExistence type="evidence at transcript level"/>
<dbReference type="SUPFAM" id="SSF48264">
    <property type="entry name" value="Cytochrome P450"/>
    <property type="match status" value="1"/>
</dbReference>
<dbReference type="InterPro" id="IPR050121">
    <property type="entry name" value="Cytochrome_P450_monoxygenase"/>
</dbReference>
<keyword evidence="6" id="KW-0560">Oxidoreductase</keyword>
<feature type="chain" id="PRO_5041702298" evidence="10">
    <location>
        <begin position="16"/>
        <end position="545"/>
    </location>
</feature>
<evidence type="ECO:0000256" key="3">
    <source>
        <dbReference type="ARBA" id="ARBA00010617"/>
    </source>
</evidence>
<sequence length="545" mass="60679">MIGLLLLALAVCGLAIVVPEVRKRLRQQRALSTIPGPPCPSFWTGVSTQLHNPYAVEYREQVLTEYGRVVKLPAFVGDIHLAISDSLALSTLYNKYRDAFDLPKWHSETSNTVFGPGLTAARGQQHSKQRKHLSPVFSVRYLRDMVTMFNQVAQDLVDTLHGQVSQEGTEVEMSEYLSRFSLEAVGRTALGYSFGPLDVHGTDYSLALKEFGPTLVKLHLWRPILPWLKWLFPLDVLRAAASVFPWKVVRHMQAISDNVYQTSREVLRKKGEAIKLGDAAVRQEIGEGKDLISILLRQNILGLEGERLSEDDILGQMSLLLLAATDTTSASITRVVQLLAENPKVQETLRREILDATTHVGRTLFDLDYDAFAKLPYLEAVVRESLRMYPVFYMANRVSDEDALLPLSEPITGTDGKQIQELFIPAGTTIWLNMLGSNRDPAIWGPDAHEWKPERWLAPLPASVADARTPSVFANMSTFAAGPRSCIGYNYALAEMRIAVAHLVLAFKFTPSDKEIVWKLGGIVSPSVRGSDSMKPEFPVVMARA</sequence>
<keyword evidence="5 9" id="KW-0479">Metal-binding</keyword>
<comment type="pathway">
    <text evidence="2">Secondary metabolite biosynthesis.</text>
</comment>
<evidence type="ECO:0000256" key="9">
    <source>
        <dbReference type="PIRSR" id="PIRSR602401-1"/>
    </source>
</evidence>
<keyword evidence="4 9" id="KW-0349">Heme</keyword>
<dbReference type="GO" id="GO:0016705">
    <property type="term" value="F:oxidoreductase activity, acting on paired donors, with incorporation or reduction of molecular oxygen"/>
    <property type="evidence" value="ECO:0007669"/>
    <property type="project" value="InterPro"/>
</dbReference>
<organism evidence="11">
    <name type="scientific">Trametes versicolor</name>
    <name type="common">White-rot fungus</name>
    <name type="synonym">Coriolus versicolor</name>
    <dbReference type="NCBI Taxonomy" id="5325"/>
    <lineage>
        <taxon>Eukaryota</taxon>
        <taxon>Fungi</taxon>
        <taxon>Dikarya</taxon>
        <taxon>Basidiomycota</taxon>
        <taxon>Agaricomycotina</taxon>
        <taxon>Agaricomycetes</taxon>
        <taxon>Polyporales</taxon>
        <taxon>Polyporaceae</taxon>
        <taxon>Trametes</taxon>
    </lineage>
</organism>
<dbReference type="PRINTS" id="PR00463">
    <property type="entry name" value="EP450I"/>
</dbReference>
<accession>A0AA86IW52</accession>
<name>A0AA86IW52_TRAVE</name>
<evidence type="ECO:0000256" key="4">
    <source>
        <dbReference type="ARBA" id="ARBA00022617"/>
    </source>
</evidence>
<dbReference type="GO" id="GO:0005506">
    <property type="term" value="F:iron ion binding"/>
    <property type="evidence" value="ECO:0007669"/>
    <property type="project" value="InterPro"/>
</dbReference>
<keyword evidence="8 11" id="KW-0503">Monooxygenase</keyword>
<dbReference type="Pfam" id="PF00067">
    <property type="entry name" value="p450"/>
    <property type="match status" value="1"/>
</dbReference>
<evidence type="ECO:0000256" key="6">
    <source>
        <dbReference type="ARBA" id="ARBA00023002"/>
    </source>
</evidence>
<dbReference type="InterPro" id="IPR002401">
    <property type="entry name" value="Cyt_P450_E_grp-I"/>
</dbReference>
<dbReference type="GO" id="GO:0020037">
    <property type="term" value="F:heme binding"/>
    <property type="evidence" value="ECO:0007669"/>
    <property type="project" value="InterPro"/>
</dbReference>
<dbReference type="AlphaFoldDB" id="A0AA86IW52"/>
<comment type="cofactor">
    <cofactor evidence="1 9">
        <name>heme</name>
        <dbReference type="ChEBI" id="CHEBI:30413"/>
    </cofactor>
</comment>
<dbReference type="Gene3D" id="1.10.630.10">
    <property type="entry name" value="Cytochrome P450"/>
    <property type="match status" value="1"/>
</dbReference>
<comment type="similarity">
    <text evidence="3">Belongs to the cytochrome P450 family.</text>
</comment>
<dbReference type="PANTHER" id="PTHR24305:SF166">
    <property type="entry name" value="CYTOCHROME P450 12A4, MITOCHONDRIAL-RELATED"/>
    <property type="match status" value="1"/>
</dbReference>
<protein>
    <submittedName>
        <fullName evidence="11">Cytochrome P450 monooxygenase</fullName>
    </submittedName>
</protein>
<evidence type="ECO:0000256" key="2">
    <source>
        <dbReference type="ARBA" id="ARBA00005179"/>
    </source>
</evidence>
<keyword evidence="7 9" id="KW-0408">Iron</keyword>
<evidence type="ECO:0000256" key="10">
    <source>
        <dbReference type="SAM" id="SignalP"/>
    </source>
</evidence>
<dbReference type="PRINTS" id="PR00385">
    <property type="entry name" value="P450"/>
</dbReference>
<evidence type="ECO:0000256" key="1">
    <source>
        <dbReference type="ARBA" id="ARBA00001971"/>
    </source>
</evidence>
<feature type="binding site" description="axial binding residue" evidence="9">
    <location>
        <position position="486"/>
    </location>
    <ligand>
        <name>heme</name>
        <dbReference type="ChEBI" id="CHEBI:30413"/>
    </ligand>
    <ligandPart>
        <name>Fe</name>
        <dbReference type="ChEBI" id="CHEBI:18248"/>
    </ligandPart>
</feature>
<dbReference type="GO" id="GO:0004497">
    <property type="term" value="F:monooxygenase activity"/>
    <property type="evidence" value="ECO:0007669"/>
    <property type="project" value="UniProtKB-KW"/>
</dbReference>
<dbReference type="EMBL" id="LC761793">
    <property type="protein sequence ID" value="BED43038.1"/>
    <property type="molecule type" value="mRNA"/>
</dbReference>
<dbReference type="InterPro" id="IPR001128">
    <property type="entry name" value="Cyt_P450"/>
</dbReference>